<dbReference type="AlphaFoldDB" id="A0A149UXA8"/>
<dbReference type="SUPFAM" id="SSF52540">
    <property type="entry name" value="P-loop containing nucleoside triphosphate hydrolases"/>
    <property type="match status" value="1"/>
</dbReference>
<dbReference type="InterPro" id="IPR003593">
    <property type="entry name" value="AAA+_ATPase"/>
</dbReference>
<evidence type="ECO:0000313" key="4">
    <source>
        <dbReference type="EMBL" id="KXV72578.1"/>
    </source>
</evidence>
<proteinExistence type="predicted"/>
<reference evidence="4 5" key="1">
    <citation type="submission" date="2015-06" db="EMBL/GenBank/DDBJ databases">
        <title>Improved classification and identification of acetic acid bacteria using matrix-assisted laser desorption/ionization time-of-flight mass spectrometry; Gluconobacter nephelii and Gluconobacter uchimurae are later heterotypic synonyms of Gluconobacter japonicus and Gluconobacter oxydans, respectively.</title>
        <authorList>
            <person name="Li L."/>
            <person name="Cleenwerck I."/>
            <person name="De Vuyst L."/>
            <person name="Vandamme P."/>
        </authorList>
    </citation>
    <scope>NUCLEOTIDE SEQUENCE [LARGE SCALE GENOMIC DNA]</scope>
    <source>
        <strain evidence="4 5">LMG 1699</strain>
    </source>
</reference>
<dbReference type="PROSITE" id="PS00211">
    <property type="entry name" value="ABC_TRANSPORTER_1"/>
    <property type="match status" value="1"/>
</dbReference>
<protein>
    <submittedName>
        <fullName evidence="4">ABC transporter</fullName>
    </submittedName>
</protein>
<organism evidence="4 5">
    <name type="scientific">Acetobacter malorum</name>
    <dbReference type="NCBI Taxonomy" id="178901"/>
    <lineage>
        <taxon>Bacteria</taxon>
        <taxon>Pseudomonadati</taxon>
        <taxon>Pseudomonadota</taxon>
        <taxon>Alphaproteobacteria</taxon>
        <taxon>Acetobacterales</taxon>
        <taxon>Acetobacteraceae</taxon>
        <taxon>Acetobacter</taxon>
    </lineage>
</organism>
<evidence type="ECO:0000256" key="1">
    <source>
        <dbReference type="ARBA" id="ARBA00022741"/>
    </source>
</evidence>
<dbReference type="CDD" id="cd03230">
    <property type="entry name" value="ABC_DR_subfamily_A"/>
    <property type="match status" value="1"/>
</dbReference>
<dbReference type="PROSITE" id="PS50893">
    <property type="entry name" value="ABC_TRANSPORTER_2"/>
    <property type="match status" value="1"/>
</dbReference>
<dbReference type="PANTHER" id="PTHR43158">
    <property type="entry name" value="SKFA PEPTIDE EXPORT ATP-BINDING PROTEIN SKFE"/>
    <property type="match status" value="1"/>
</dbReference>
<dbReference type="RefSeq" id="WP_061498424.1">
    <property type="nucleotide sequence ID" value="NZ_LHZX01000155.1"/>
</dbReference>
<keyword evidence="1" id="KW-0547">Nucleotide-binding</keyword>
<feature type="domain" description="ABC transporter" evidence="3">
    <location>
        <begin position="6"/>
        <end position="235"/>
    </location>
</feature>
<dbReference type="InterPro" id="IPR027417">
    <property type="entry name" value="P-loop_NTPase"/>
</dbReference>
<comment type="caution">
    <text evidence="4">The sequence shown here is derived from an EMBL/GenBank/DDBJ whole genome shotgun (WGS) entry which is preliminary data.</text>
</comment>
<dbReference type="GO" id="GO:0005524">
    <property type="term" value="F:ATP binding"/>
    <property type="evidence" value="ECO:0007669"/>
    <property type="project" value="UniProtKB-KW"/>
</dbReference>
<dbReference type="PANTHER" id="PTHR43158:SF2">
    <property type="entry name" value="SKFA PEPTIDE EXPORT ATP-BINDING PROTEIN SKFE"/>
    <property type="match status" value="1"/>
</dbReference>
<sequence length="249" mass="27336">MAYNIKNALNIIRGTVERNGKVVIDNVDFSINYGSWFSLIGANGSGKTSLLRALSGRLPFASGACWVNGEDLTVDRASRAKVFGFAPPADRLPNSVKVKTIFELASGDNENYIRYMGVIYEALELNCLLNLYIGDCSAGMKQRVALACAFARNQSIIILDEPFNWLDPVAIFDLRAALRKKVDEGLTLITALHDLNTLVSTCDSGLILTRGKIAMNLDEMTIQEAASNPKDFEINTINFLRKTEFSSGI</sequence>
<gene>
    <name evidence="4" type="ORF">AD951_01205</name>
</gene>
<name>A0A149UXA8_9PROT</name>
<dbReference type="EMBL" id="LHZX01000155">
    <property type="protein sequence ID" value="KXV72578.1"/>
    <property type="molecule type" value="Genomic_DNA"/>
</dbReference>
<dbReference type="Gene3D" id="3.40.50.300">
    <property type="entry name" value="P-loop containing nucleotide triphosphate hydrolases"/>
    <property type="match status" value="1"/>
</dbReference>
<dbReference type="Proteomes" id="UP000075377">
    <property type="component" value="Unassembled WGS sequence"/>
</dbReference>
<dbReference type="SMART" id="SM00382">
    <property type="entry name" value="AAA"/>
    <property type="match status" value="1"/>
</dbReference>
<dbReference type="PATRIC" id="fig|178901.14.peg.1232"/>
<keyword evidence="2" id="KW-0067">ATP-binding</keyword>
<dbReference type="Pfam" id="PF00005">
    <property type="entry name" value="ABC_tran"/>
    <property type="match status" value="1"/>
</dbReference>
<evidence type="ECO:0000313" key="5">
    <source>
        <dbReference type="Proteomes" id="UP000075377"/>
    </source>
</evidence>
<evidence type="ECO:0000259" key="3">
    <source>
        <dbReference type="PROSITE" id="PS50893"/>
    </source>
</evidence>
<evidence type="ECO:0000256" key="2">
    <source>
        <dbReference type="ARBA" id="ARBA00022840"/>
    </source>
</evidence>
<dbReference type="GO" id="GO:0016887">
    <property type="term" value="F:ATP hydrolysis activity"/>
    <property type="evidence" value="ECO:0007669"/>
    <property type="project" value="InterPro"/>
</dbReference>
<accession>A0A149UXA8</accession>
<dbReference type="InterPro" id="IPR017871">
    <property type="entry name" value="ABC_transporter-like_CS"/>
</dbReference>
<dbReference type="InterPro" id="IPR003439">
    <property type="entry name" value="ABC_transporter-like_ATP-bd"/>
</dbReference>